<protein>
    <recommendedName>
        <fullName evidence="6">RRM domain-containing protein</fullName>
    </recommendedName>
</protein>
<dbReference type="STRING" id="22663.A0A2I0KE53"/>
<dbReference type="PANTHER" id="PTHR23189">
    <property type="entry name" value="RNA RECOGNITION MOTIF-CONTAINING"/>
    <property type="match status" value="1"/>
</dbReference>
<feature type="region of interest" description="Disordered" evidence="5">
    <location>
        <begin position="533"/>
        <end position="560"/>
    </location>
</feature>
<dbReference type="Pfam" id="PF07744">
    <property type="entry name" value="SPOC"/>
    <property type="match status" value="1"/>
</dbReference>
<dbReference type="InterPro" id="IPR000504">
    <property type="entry name" value="RRM_dom"/>
</dbReference>
<dbReference type="SUPFAM" id="SSF54928">
    <property type="entry name" value="RNA-binding domain, RBD"/>
    <property type="match status" value="1"/>
</dbReference>
<evidence type="ECO:0000256" key="1">
    <source>
        <dbReference type="ARBA" id="ARBA00004123"/>
    </source>
</evidence>
<evidence type="ECO:0000313" key="7">
    <source>
        <dbReference type="EMBL" id="PKI66801.1"/>
    </source>
</evidence>
<dbReference type="InterPro" id="IPR035979">
    <property type="entry name" value="RBD_domain_sf"/>
</dbReference>
<accession>A0A2I0KE53</accession>
<dbReference type="Gene3D" id="3.30.70.330">
    <property type="match status" value="1"/>
</dbReference>
<dbReference type="FunFam" id="3.30.70.330:FF:000522">
    <property type="entry name" value="RNA recognition motif (RRM)-containing protein"/>
    <property type="match status" value="1"/>
</dbReference>
<feature type="region of interest" description="Disordered" evidence="5">
    <location>
        <begin position="596"/>
        <end position="624"/>
    </location>
</feature>
<evidence type="ECO:0000259" key="6">
    <source>
        <dbReference type="PROSITE" id="PS50102"/>
    </source>
</evidence>
<dbReference type="Proteomes" id="UP000233551">
    <property type="component" value="Unassembled WGS sequence"/>
</dbReference>
<evidence type="ECO:0000256" key="4">
    <source>
        <dbReference type="PROSITE-ProRule" id="PRU00176"/>
    </source>
</evidence>
<evidence type="ECO:0000313" key="8">
    <source>
        <dbReference type="Proteomes" id="UP000233551"/>
    </source>
</evidence>
<dbReference type="EMBL" id="PGOL01000657">
    <property type="protein sequence ID" value="PKI66801.1"/>
    <property type="molecule type" value="Genomic_DNA"/>
</dbReference>
<dbReference type="PROSITE" id="PS50102">
    <property type="entry name" value="RRM"/>
    <property type="match status" value="1"/>
</dbReference>
<dbReference type="Pfam" id="PF00076">
    <property type="entry name" value="RRM_1"/>
    <property type="match status" value="1"/>
</dbReference>
<evidence type="ECO:0000256" key="3">
    <source>
        <dbReference type="ARBA" id="ARBA00023242"/>
    </source>
</evidence>
<feature type="compositionally biased region" description="Basic and acidic residues" evidence="5">
    <location>
        <begin position="23"/>
        <end position="39"/>
    </location>
</feature>
<feature type="compositionally biased region" description="Basic and acidic residues" evidence="5">
    <location>
        <begin position="48"/>
        <end position="72"/>
    </location>
</feature>
<name>A0A2I0KE53_PUNGR</name>
<evidence type="ECO:0000256" key="5">
    <source>
        <dbReference type="SAM" id="MobiDB-lite"/>
    </source>
</evidence>
<keyword evidence="8" id="KW-1185">Reference proteome</keyword>
<organism evidence="7 8">
    <name type="scientific">Punica granatum</name>
    <name type="common">Pomegranate</name>
    <dbReference type="NCBI Taxonomy" id="22663"/>
    <lineage>
        <taxon>Eukaryota</taxon>
        <taxon>Viridiplantae</taxon>
        <taxon>Streptophyta</taxon>
        <taxon>Embryophyta</taxon>
        <taxon>Tracheophyta</taxon>
        <taxon>Spermatophyta</taxon>
        <taxon>Magnoliopsida</taxon>
        <taxon>eudicotyledons</taxon>
        <taxon>Gunneridae</taxon>
        <taxon>Pentapetalae</taxon>
        <taxon>rosids</taxon>
        <taxon>malvids</taxon>
        <taxon>Myrtales</taxon>
        <taxon>Lythraceae</taxon>
        <taxon>Punica</taxon>
    </lineage>
</organism>
<dbReference type="SMART" id="SM00360">
    <property type="entry name" value="RRM"/>
    <property type="match status" value="1"/>
</dbReference>
<feature type="compositionally biased region" description="Polar residues" evidence="5">
    <location>
        <begin position="533"/>
        <end position="551"/>
    </location>
</feature>
<evidence type="ECO:0000256" key="2">
    <source>
        <dbReference type="ARBA" id="ARBA00022884"/>
    </source>
</evidence>
<dbReference type="CDD" id="cd00590">
    <property type="entry name" value="RRM_SF"/>
    <property type="match status" value="1"/>
</dbReference>
<gene>
    <name evidence="7" type="ORF">CRG98_012807</name>
</gene>
<feature type="region of interest" description="Disordered" evidence="5">
    <location>
        <begin position="1"/>
        <end position="72"/>
    </location>
</feature>
<sequence length="646" mass="71618">MTPHPSITFIDQNKMQDKSPAASRDEEHLEHRDPQRSSERALSFSQKDSSKFRHGGADRYHPEKSKIADKSSESEPSEVLWIGFPAQLKVDETILRKAFSPYGEIDKITAFPGRTYAFVRFRDLISACRAKETLQGKLFGNPRVHICFARSESGGGGSSGGKSSVAASLSPRFKSGIHDFGGMRSPRFISKLEAEDPDIYTTNRRGVSRSSADRLFGYDQRRFTEEMSEVGFSPNVYEYHGTPVREKRGNFPHSYQKGPDFDPWDLPEETDLFPGAKRQRTSAFHPDNDLLEYDYADLKHERQALPQVTSDFVQPERFDRNTNKPSHHLRPEFLDCTARTSLDMLSKHYYQAAGAWVIFFVPGSDADIGFYNEFMHYLEEKQRAAVAKLDDRTTMFLVPPSDFSQKVLKVPGNLSISGVVLRLENPLASKVGSLNWPDEVRERHDHPELLRSSRESLPYPAGDVGASLKPVVGQSLSSHYLPSSIAAPRNNAPFDFPSSSNGINALQEMKASGISSIPNPELLVQLASSLIGQQRQSPNAQNALMGNQSQPEKPFSAPEGYNFLNIKASSEVQPYHPQQQSNFSAVAPPVAAAAVPAELQTGAPQGNQQVPSSGVQEGDNDPQKRLQATLQLAASLLQQIQQGKGT</sequence>
<comment type="subcellular location">
    <subcellularLocation>
        <location evidence="1">Nucleus</location>
    </subcellularLocation>
</comment>
<keyword evidence="2 4" id="KW-0694">RNA-binding</keyword>
<reference evidence="7 8" key="1">
    <citation type="submission" date="2017-11" db="EMBL/GenBank/DDBJ databases">
        <title>De-novo sequencing of pomegranate (Punica granatum L.) genome.</title>
        <authorList>
            <person name="Akparov Z."/>
            <person name="Amiraslanov A."/>
            <person name="Hajiyeva S."/>
            <person name="Abbasov M."/>
            <person name="Kaur K."/>
            <person name="Hamwieh A."/>
            <person name="Solovyev V."/>
            <person name="Salamov A."/>
            <person name="Braich B."/>
            <person name="Kosarev P."/>
            <person name="Mahmoud A."/>
            <person name="Hajiyev E."/>
            <person name="Babayeva S."/>
            <person name="Izzatullayeva V."/>
            <person name="Mammadov A."/>
            <person name="Mammadov A."/>
            <person name="Sharifova S."/>
            <person name="Ojaghi J."/>
            <person name="Eynullazada K."/>
            <person name="Bayramov B."/>
            <person name="Abdulazimova A."/>
            <person name="Shahmuradov I."/>
        </authorList>
    </citation>
    <scope>NUCLEOTIDE SEQUENCE [LARGE SCALE GENOMIC DNA]</scope>
    <source>
        <strain evidence="8">cv. AG2017</strain>
        <tissue evidence="7">Leaf</tissue>
    </source>
</reference>
<keyword evidence="3" id="KW-0539">Nucleus</keyword>
<dbReference type="AlphaFoldDB" id="A0A2I0KE53"/>
<dbReference type="InterPro" id="IPR012921">
    <property type="entry name" value="SPOC_C"/>
</dbReference>
<comment type="caution">
    <text evidence="7">The sequence shown here is derived from an EMBL/GenBank/DDBJ whole genome shotgun (WGS) entry which is preliminary data.</text>
</comment>
<dbReference type="InterPro" id="IPR012677">
    <property type="entry name" value="Nucleotide-bd_a/b_plait_sf"/>
</dbReference>
<proteinExistence type="predicted"/>
<dbReference type="GO" id="GO:0005634">
    <property type="term" value="C:nucleus"/>
    <property type="evidence" value="ECO:0007669"/>
    <property type="project" value="UniProtKB-SubCell"/>
</dbReference>
<feature type="compositionally biased region" description="Polar residues" evidence="5">
    <location>
        <begin position="602"/>
        <end position="615"/>
    </location>
</feature>
<feature type="domain" description="RRM" evidence="6">
    <location>
        <begin position="78"/>
        <end position="151"/>
    </location>
</feature>
<dbReference type="GO" id="GO:0003723">
    <property type="term" value="F:RNA binding"/>
    <property type="evidence" value="ECO:0007669"/>
    <property type="project" value="UniProtKB-UniRule"/>
</dbReference>